<gene>
    <name evidence="1" type="ORF">PCOR1329_LOCUS78213</name>
</gene>
<dbReference type="Proteomes" id="UP001189429">
    <property type="component" value="Unassembled WGS sequence"/>
</dbReference>
<proteinExistence type="predicted"/>
<name>A0ABN9XN57_9DINO</name>
<accession>A0ABN9XN57</accession>
<keyword evidence="2" id="KW-1185">Reference proteome</keyword>
<reference evidence="1" key="1">
    <citation type="submission" date="2023-10" db="EMBL/GenBank/DDBJ databases">
        <authorList>
            <person name="Chen Y."/>
            <person name="Shah S."/>
            <person name="Dougan E. K."/>
            <person name="Thang M."/>
            <person name="Chan C."/>
        </authorList>
    </citation>
    <scope>NUCLEOTIDE SEQUENCE [LARGE SCALE GENOMIC DNA]</scope>
</reference>
<evidence type="ECO:0000313" key="2">
    <source>
        <dbReference type="Proteomes" id="UP001189429"/>
    </source>
</evidence>
<comment type="caution">
    <text evidence="1">The sequence shown here is derived from an EMBL/GenBank/DDBJ whole genome shotgun (WGS) entry which is preliminary data.</text>
</comment>
<evidence type="ECO:0000313" key="1">
    <source>
        <dbReference type="EMBL" id="CAK0901146.1"/>
    </source>
</evidence>
<dbReference type="EMBL" id="CAUYUJ010020891">
    <property type="protein sequence ID" value="CAK0901146.1"/>
    <property type="molecule type" value="Genomic_DNA"/>
</dbReference>
<organism evidence="1 2">
    <name type="scientific">Prorocentrum cordatum</name>
    <dbReference type="NCBI Taxonomy" id="2364126"/>
    <lineage>
        <taxon>Eukaryota</taxon>
        <taxon>Sar</taxon>
        <taxon>Alveolata</taxon>
        <taxon>Dinophyceae</taxon>
        <taxon>Prorocentrales</taxon>
        <taxon>Prorocentraceae</taxon>
        <taxon>Prorocentrum</taxon>
    </lineage>
</organism>
<protein>
    <submittedName>
        <fullName evidence="1">Uncharacterized protein</fullName>
    </submittedName>
</protein>
<sequence>MLRSLCVPPWMAKSRTETPPTGAAAASEVWRVAELTGLSQTKLQTGEAVRIVLSTTGGVPASNHEEVLGPTGFHERSLENSYGAHPNTLQILFLKHRVRVEAMELRAKVADITAHMSNQWTFKHGKEIINMYFNFTRTAYSTGRLETAGLEHTPFVDEVLWTFPRDFCLEHIVLHGQVMPK</sequence>